<keyword evidence="2" id="KW-0732">Signal</keyword>
<feature type="compositionally biased region" description="Acidic residues" evidence="1">
    <location>
        <begin position="599"/>
        <end position="660"/>
    </location>
</feature>
<accession>A0A6V7SX38</accession>
<feature type="chain" id="PRO_5027972585" evidence="2">
    <location>
        <begin position="25"/>
        <end position="1296"/>
    </location>
</feature>
<dbReference type="EMBL" id="LR865376">
    <property type="protein sequence ID" value="CAD2104120.1"/>
    <property type="molecule type" value="Genomic_DNA"/>
</dbReference>
<feature type="region of interest" description="Disordered" evidence="1">
    <location>
        <begin position="590"/>
        <end position="672"/>
    </location>
</feature>
<reference evidence="3 4" key="1">
    <citation type="submission" date="2020-08" db="EMBL/GenBank/DDBJ databases">
        <authorList>
            <person name="Ramaprasad A."/>
        </authorList>
    </citation>
    <scope>NUCLEOTIDE SEQUENCE [LARGE SCALE GENOMIC DNA]</scope>
</reference>
<sequence>MISSKSIILLTFFTFICNTSEIYTFKNDCDFKFNANLLNDVYDKYNGEPINGYENNTNYCTNLESLNPIKSFWALKLKSLCTEETSILDKEVFANVCSKQYYSPHVTVNDISIENKTANVEFVCAHFLYNNNKEIIKCVKHKTLGNYLDSYHIAFDLSIPHELLKQSNHIDDILNFKDLEHFPVVKRIVDDAVCRIHSSVHIIMDKHDFYLLKSLIGLCTKLGFHTQFIMTDNIHPLLYPIFRDIPYSLSSLNFSLQNSIMFYTRYEYYLHNLKISDIDHVLGSYISPSSLVLDQHNSYVTWLGVDKDNDVYMKKFDEVYKLVGEIQYIERIIHCYSKYTSKYYEDSIKYFVKYIPEDKRESMKNNPKIFIFIVNGLCKDIPSVHQCAQKIISLEGIYDLYFKNFMVNFLYYNTACVFNCSGPSLGDIINDEEVWDVLVDYFSNNYLVNYKKTKNTDIINRVTGATTISDQTEDKNSEAYKQLANAFYNNYDYDYLYSAKWKNDLKFDDELSIFTPSDDAIEYEFYNYTFQALDLGSYTFFILKNEVEDDNICIMSSFIEENGKKYSRTNKYIYDIFNKNNKRMLSYDSNENQAGINDNNEENGDNENGDEENNDEENDGEENGGDENTGDENSGGEDAGDENSGGEDTGDENSDGENTGDENGGGENTEDHVNNLNNLNIFDDLFGGKNGNSFMDLFQNNKIFDHLYNHIEGEEEEEDEEDELHSDPGEIYDEEKYKIATDNTYVYPLRKEYTLNELQDVHKADPSANESDSKMRKHFFNSHMIGKEVFFTVKDVPAKIKNLYKYYYELKKKTNKFSPIDEERYNNLIELSKSDPDVFSKVNIEFVCSKAGKWPIRGVNGRWLSDVLCEAKFVPQLIYNHDYANENKNNGNNNRHGELDTNLYSLKKDTRLIGIEFETHKPHRCAISYLADEGQKTTIPVSAMHLIKAAVGYCMLHGFKTIWLADSAFDIHTNIYLRYTSILEQGITYYEQSGFEIYNQTRLIPKLEYIASGMNIENNMIVSGTYKNKYNLISFPGTDLSFHLLMTKKVKSIIHNLKFDCHNWAFHGCGEYYTLMKKYPLNRYKNTKYDTIILDGEYSQEEKEKMYQCAFMHDHTFIELNKMFPKECTYNSRIGDCHKAVRKNIPCYDRRSCKYLIYLYNYFYKPQNHKNLLNEHFIKVSENLTRLARPYYLQSILSLEHDINVKKSKNQDTSYEDIALFVLKNSIFYVTWVTSSEYWKRSIFVQDKNPFTTSIESYNLKKELFCPIAYAHEYVGHMLVQFMKFPKVSNSQHDEK</sequence>
<feature type="signal peptide" evidence="2">
    <location>
        <begin position="1"/>
        <end position="24"/>
    </location>
</feature>
<evidence type="ECO:0000256" key="2">
    <source>
        <dbReference type="SAM" id="SignalP"/>
    </source>
</evidence>
<gene>
    <name evidence="3" type="ORF">PVLDE_1401800</name>
</gene>
<evidence type="ECO:0000256" key="1">
    <source>
        <dbReference type="SAM" id="MobiDB-lite"/>
    </source>
</evidence>
<evidence type="ECO:0000313" key="3">
    <source>
        <dbReference type="EMBL" id="CAD2104120.1"/>
    </source>
</evidence>
<proteinExistence type="predicted"/>
<name>A0A6V7SX38_PLAVN</name>
<dbReference type="Proteomes" id="UP000515308">
    <property type="component" value="Chromosome PVLDE_14"/>
</dbReference>
<organism evidence="3 4">
    <name type="scientific">Plasmodium vinckei lentum</name>
    <dbReference type="NCBI Taxonomy" id="138297"/>
    <lineage>
        <taxon>Eukaryota</taxon>
        <taxon>Sar</taxon>
        <taxon>Alveolata</taxon>
        <taxon>Apicomplexa</taxon>
        <taxon>Aconoidasida</taxon>
        <taxon>Haemosporida</taxon>
        <taxon>Plasmodiidae</taxon>
        <taxon>Plasmodium</taxon>
        <taxon>Plasmodium (Vinckeia)</taxon>
    </lineage>
</organism>
<protein>
    <submittedName>
        <fullName evidence="3">Rhoptry protein 2, putative golgi protein 1, putative</fullName>
    </submittedName>
</protein>
<dbReference type="VEuPathDB" id="PlasmoDB:PVLDE_1401800"/>
<evidence type="ECO:0000313" key="4">
    <source>
        <dbReference type="Proteomes" id="UP000515308"/>
    </source>
</evidence>